<accession>A0A1B2EZI7</accession>
<feature type="compositionally biased region" description="Basic and acidic residues" evidence="2">
    <location>
        <begin position="489"/>
        <end position="503"/>
    </location>
</feature>
<dbReference type="KEGG" id="moc:BB934_45105"/>
<feature type="region of interest" description="Disordered" evidence="2">
    <location>
        <begin position="453"/>
        <end position="512"/>
    </location>
</feature>
<proteinExistence type="predicted"/>
<reference evidence="3" key="1">
    <citation type="submission" date="2016-07" db="EMBL/GenBank/DDBJ databases">
        <title>Microvirga ossetica sp. nov. a new species of rhizobia isolated from root nodules of the legume species Vicia alpestris Steven originated from North Ossetia region in the Caucasus.</title>
        <authorList>
            <person name="Safronova V.I."/>
            <person name="Kuznetsova I.G."/>
            <person name="Sazanova A.L."/>
            <person name="Belimov A."/>
            <person name="Andronov E."/>
            <person name="Osledkin Y.S."/>
            <person name="Onishchuk O.P."/>
            <person name="Kurchak O.N."/>
            <person name="Shaposhnikov A.I."/>
            <person name="Willems A."/>
            <person name="Tikhonovich I.A."/>
        </authorList>
    </citation>
    <scope>NUCLEOTIDE SEQUENCE [LARGE SCALE GENOMIC DNA]</scope>
    <source>
        <strain evidence="3">V5/3M</strain>
        <plasmid evidence="3">unnamed5</plasmid>
    </source>
</reference>
<evidence type="ECO:0000256" key="1">
    <source>
        <dbReference type="SAM" id="Coils"/>
    </source>
</evidence>
<geneLocation type="plasmid" evidence="3">
    <name>unnamed5</name>
</geneLocation>
<dbReference type="OrthoDB" id="9804410at2"/>
<keyword evidence="1" id="KW-0175">Coiled coil</keyword>
<organism evidence="3">
    <name type="scientific">Microvirga ossetica</name>
    <dbReference type="NCBI Taxonomy" id="1882682"/>
    <lineage>
        <taxon>Bacteria</taxon>
        <taxon>Pseudomonadati</taxon>
        <taxon>Pseudomonadota</taxon>
        <taxon>Alphaproteobacteria</taxon>
        <taxon>Hyphomicrobiales</taxon>
        <taxon>Methylobacteriaceae</taxon>
        <taxon>Microvirga</taxon>
    </lineage>
</organism>
<gene>
    <name evidence="3" type="ORF">BB934_45105</name>
</gene>
<name>A0A1B2EZI7_9HYPH</name>
<keyword evidence="3" id="KW-0614">Plasmid</keyword>
<evidence type="ECO:0000256" key="2">
    <source>
        <dbReference type="SAM" id="MobiDB-lite"/>
    </source>
</evidence>
<feature type="compositionally biased region" description="Low complexity" evidence="2">
    <location>
        <begin position="328"/>
        <end position="344"/>
    </location>
</feature>
<dbReference type="RefSeq" id="WP_099516172.1">
    <property type="nucleotide sequence ID" value="NZ_CP016621.1"/>
</dbReference>
<feature type="region of interest" description="Disordered" evidence="2">
    <location>
        <begin position="328"/>
        <end position="374"/>
    </location>
</feature>
<feature type="coiled-coil region" evidence="1">
    <location>
        <begin position="299"/>
        <end position="327"/>
    </location>
</feature>
<dbReference type="EMBL" id="CP016621">
    <property type="protein sequence ID" value="ANY85400.1"/>
    <property type="molecule type" value="Genomic_DNA"/>
</dbReference>
<protein>
    <submittedName>
        <fullName evidence="3">Uncharacterized protein</fullName>
    </submittedName>
</protein>
<dbReference type="AlphaFoldDB" id="A0A1B2EZI7"/>
<evidence type="ECO:0000313" key="3">
    <source>
        <dbReference type="EMBL" id="ANY85400.1"/>
    </source>
</evidence>
<sequence>MERLDYAKMGPYELAYRALDGSKMADRLLRKMADEYGLDLGQVPGDPIVPDFRKLAEAVDGVKGQRNVEELQATLNALEDRFGNGAKWNIKAEFETGGGYRVFEMLPDGQKAPIAGGDLDDVKEAIAGWEAKLSAANAPAPEVPAAPVPEDKEAVWARQADEIKAAISKLVEDYPEDNRYDFAKAEVTHKGEGQFDVSYNTSRAHTYFSRLAGGDFEKVMEAVNWRRSCIVEQQKAHEIARQKQEVMKPHTQTLSVLNREAAKNGLYAAMGCGDDMKVTFSLHERGTDRIVATAPVDRLDRIEERVRQEAEARLAAEREFQAQLRAEAQANAPAQPQARVQPEAGRVRRPTLGSGFSRPAAPAAVASQSRPETDIQRLRASAMSAAAPVVNELGKRGEKHGLDCYAHCDDDGSNVNFVLGKKETNEFVISSRKGDEDHLRRWLDRRDVAFEEQHKAKSTAAADPFGPRQSSAAPQRRGLLGRPAGQWQRRTEGGAFDRKDDRSNQTSRSYGF</sequence>